<dbReference type="AlphaFoldDB" id="A0A2W2BAW6"/>
<gene>
    <name evidence="1" type="ORF">DN068_09240</name>
</gene>
<accession>A0A2W2BAW6</accession>
<keyword evidence="2" id="KW-1185">Reference proteome</keyword>
<dbReference type="RefSeq" id="WP_110998625.1">
    <property type="nucleotide sequence ID" value="NZ_QKTW01000015.1"/>
</dbReference>
<dbReference type="Proteomes" id="UP000248745">
    <property type="component" value="Unassembled WGS sequence"/>
</dbReference>
<comment type="caution">
    <text evidence="1">The sequence shown here is derived from an EMBL/GenBank/DDBJ whole genome shotgun (WGS) entry which is preliminary data.</text>
</comment>
<evidence type="ECO:0000313" key="2">
    <source>
        <dbReference type="Proteomes" id="UP000248745"/>
    </source>
</evidence>
<evidence type="ECO:0000313" key="1">
    <source>
        <dbReference type="EMBL" id="PZF73047.1"/>
    </source>
</evidence>
<dbReference type="EMBL" id="QKTW01000015">
    <property type="protein sequence ID" value="PZF73047.1"/>
    <property type="molecule type" value="Genomic_DNA"/>
</dbReference>
<organism evidence="1 2">
    <name type="scientific">Taibaiella soli</name>
    <dbReference type="NCBI Taxonomy" id="1649169"/>
    <lineage>
        <taxon>Bacteria</taxon>
        <taxon>Pseudomonadati</taxon>
        <taxon>Bacteroidota</taxon>
        <taxon>Chitinophagia</taxon>
        <taxon>Chitinophagales</taxon>
        <taxon>Chitinophagaceae</taxon>
        <taxon>Taibaiella</taxon>
    </lineage>
</organism>
<reference evidence="1 2" key="1">
    <citation type="submission" date="2018-06" db="EMBL/GenBank/DDBJ databases">
        <title>Mucibacter soli gen. nov., sp. nov., a new member of the family Chitinophagaceae producing mucin.</title>
        <authorList>
            <person name="Kim M.-K."/>
            <person name="Park S."/>
            <person name="Kim T.-S."/>
            <person name="Joung Y."/>
            <person name="Han J.-H."/>
            <person name="Kim S.B."/>
        </authorList>
    </citation>
    <scope>NUCLEOTIDE SEQUENCE [LARGE SCALE GENOMIC DNA]</scope>
    <source>
        <strain evidence="1 2">R1-15</strain>
    </source>
</reference>
<dbReference type="OrthoDB" id="711735at2"/>
<protein>
    <submittedName>
        <fullName evidence="1">Uncharacterized protein</fullName>
    </submittedName>
</protein>
<sequence>MADEQQQLELARQLQTEWGIAIPELISEETILAQLEIKVVQILERGPEAFFQLMYRLDISERKLQEAMYFSKTPAAAISRLIYVRQWQKMQSRIAHRRKGFQKDEDQDLAW</sequence>
<proteinExistence type="predicted"/>
<name>A0A2W2BAW6_9BACT</name>